<dbReference type="Proteomes" id="UP000184474">
    <property type="component" value="Unassembled WGS sequence"/>
</dbReference>
<name>A0A1M6Q6P0_REIAG</name>
<keyword evidence="2" id="KW-1185">Reference proteome</keyword>
<organism evidence="1 2">
    <name type="scientific">Reichenbachiella agariperforans</name>
    <dbReference type="NCBI Taxonomy" id="156994"/>
    <lineage>
        <taxon>Bacteria</taxon>
        <taxon>Pseudomonadati</taxon>
        <taxon>Bacteroidota</taxon>
        <taxon>Cytophagia</taxon>
        <taxon>Cytophagales</taxon>
        <taxon>Reichenbachiellaceae</taxon>
        <taxon>Reichenbachiella</taxon>
    </lineage>
</organism>
<proteinExistence type="predicted"/>
<protein>
    <submittedName>
        <fullName evidence="1">Uncharacterized conserved protein YdeI, YjbR/CyaY-like superfamily, DUF1801 family</fullName>
    </submittedName>
</protein>
<accession>A0A1M6Q6P0</accession>
<evidence type="ECO:0000313" key="1">
    <source>
        <dbReference type="EMBL" id="SHK15871.1"/>
    </source>
</evidence>
<sequence length="193" mass="22489">MKEKTIEEFCPSNQQEWRQWLQTNHVDKDAVWLIFYKKKAQIPTITWSQSVDEALCFGWIDSVKKTIDETKYIQYFSKRKANSIWSKINKDKVELLIKEGLMTDAGLQCIEIAKQNGSWTILDEVENLAIPKDLDQELKKTTGAMDYFLSLSKSARKSLLQWVILAKRPETRQKRITDIVESAGQKRKPKAFS</sequence>
<dbReference type="Pfam" id="PF13376">
    <property type="entry name" value="OmdA"/>
    <property type="match status" value="1"/>
</dbReference>
<reference evidence="2" key="1">
    <citation type="submission" date="2016-11" db="EMBL/GenBank/DDBJ databases">
        <authorList>
            <person name="Varghese N."/>
            <person name="Submissions S."/>
        </authorList>
    </citation>
    <scope>NUCLEOTIDE SEQUENCE [LARGE SCALE GENOMIC DNA]</scope>
    <source>
        <strain evidence="2">DSM 26134</strain>
    </source>
</reference>
<gene>
    <name evidence="1" type="ORF">SAMN04488028_103192</name>
</gene>
<dbReference type="AlphaFoldDB" id="A0A1M6Q6P0"/>
<dbReference type="RefSeq" id="WP_073122186.1">
    <property type="nucleotide sequence ID" value="NZ_FRAA01000003.1"/>
</dbReference>
<evidence type="ECO:0000313" key="2">
    <source>
        <dbReference type="Proteomes" id="UP000184474"/>
    </source>
</evidence>
<dbReference type="EMBL" id="FRAA01000003">
    <property type="protein sequence ID" value="SHK15871.1"/>
    <property type="molecule type" value="Genomic_DNA"/>
</dbReference>